<evidence type="ECO:0000313" key="1">
    <source>
        <dbReference type="EMBL" id="SEC60384.1"/>
    </source>
</evidence>
<dbReference type="AlphaFoldDB" id="A0A1H4TWI5"/>
<dbReference type="Pfam" id="PF19686">
    <property type="entry name" value="DUF6188"/>
    <property type="match status" value="1"/>
</dbReference>
<evidence type="ECO:0000313" key="2">
    <source>
        <dbReference type="Proteomes" id="UP000198609"/>
    </source>
</evidence>
<reference evidence="2" key="1">
    <citation type="submission" date="2016-10" db="EMBL/GenBank/DDBJ databases">
        <authorList>
            <person name="Varghese N."/>
            <person name="Submissions S."/>
        </authorList>
    </citation>
    <scope>NUCLEOTIDE SEQUENCE [LARGE SCALE GENOMIC DNA]</scope>
    <source>
        <strain evidence="2">DSM 40318</strain>
    </source>
</reference>
<dbReference type="RefSeq" id="WP_425288388.1">
    <property type="nucleotide sequence ID" value="NZ_FNST01000002.1"/>
</dbReference>
<dbReference type="EMBL" id="FNST01000002">
    <property type="protein sequence ID" value="SEC60384.1"/>
    <property type="molecule type" value="Genomic_DNA"/>
</dbReference>
<dbReference type="Proteomes" id="UP000198609">
    <property type="component" value="Unassembled WGS sequence"/>
</dbReference>
<name>A0A1H4TWI5_STRMJ</name>
<organism evidence="1 2">
    <name type="scientific">Streptomyces melanosporofaciens</name>
    <dbReference type="NCBI Taxonomy" id="67327"/>
    <lineage>
        <taxon>Bacteria</taxon>
        <taxon>Bacillati</taxon>
        <taxon>Actinomycetota</taxon>
        <taxon>Actinomycetes</taxon>
        <taxon>Kitasatosporales</taxon>
        <taxon>Streptomycetaceae</taxon>
        <taxon>Streptomyces</taxon>
        <taxon>Streptomyces violaceusniger group</taxon>
    </lineage>
</organism>
<keyword evidence="2" id="KW-1185">Reference proteome</keyword>
<proteinExistence type="predicted"/>
<protein>
    <submittedName>
        <fullName evidence="1">Uncharacterized protein</fullName>
    </submittedName>
</protein>
<dbReference type="InterPro" id="IPR046179">
    <property type="entry name" value="DUF6188"/>
</dbReference>
<gene>
    <name evidence="1" type="ORF">SAMN04490356_4783</name>
</gene>
<sequence length="123" mass="12935">MDLNLRGQSVTHICFDAALTLLTSEDYEVRVETDASVQAPGGDLVLFDPESPGATAARLVSLMHDTVISAKARSNGDLLISFGSGAELAVAPNSDYEAWGLVGPNGSRVVCMPGGEIARWSEQ</sequence>
<accession>A0A1H4TWI5</accession>